<dbReference type="OrthoDB" id="5421at2759"/>
<dbReference type="PANTHER" id="PTHR23069:SF0">
    <property type="entry name" value="TAT-BINDING HOMOLOG 7"/>
    <property type="match status" value="1"/>
</dbReference>
<dbReference type="Gene3D" id="1.10.8.60">
    <property type="match status" value="1"/>
</dbReference>
<proteinExistence type="inferred from homology"/>
<protein>
    <recommendedName>
        <fullName evidence="6">AAA+ ATPase domain-containing protein</fullName>
    </recommendedName>
</protein>
<name>A0A8H7UBB5_9FUNG</name>
<dbReference type="GO" id="GO:0005634">
    <property type="term" value="C:nucleus"/>
    <property type="evidence" value="ECO:0007669"/>
    <property type="project" value="TreeGrafter"/>
</dbReference>
<dbReference type="InterPro" id="IPR041569">
    <property type="entry name" value="AAA_lid_3"/>
</dbReference>
<keyword evidence="3 5" id="KW-0067">ATP-binding</keyword>
<feature type="non-terminal residue" evidence="7">
    <location>
        <position position="380"/>
    </location>
</feature>
<organism evidence="7 8">
    <name type="scientific">Umbelopsis vinacea</name>
    <dbReference type="NCBI Taxonomy" id="44442"/>
    <lineage>
        <taxon>Eukaryota</taxon>
        <taxon>Fungi</taxon>
        <taxon>Fungi incertae sedis</taxon>
        <taxon>Mucoromycota</taxon>
        <taxon>Mucoromycotina</taxon>
        <taxon>Umbelopsidomycetes</taxon>
        <taxon>Umbelopsidales</taxon>
        <taxon>Umbelopsidaceae</taxon>
        <taxon>Umbelopsis</taxon>
    </lineage>
</organism>
<evidence type="ECO:0000256" key="3">
    <source>
        <dbReference type="ARBA" id="ARBA00022840"/>
    </source>
</evidence>
<dbReference type="GO" id="GO:0006337">
    <property type="term" value="P:nucleosome disassembly"/>
    <property type="evidence" value="ECO:0007669"/>
    <property type="project" value="TreeGrafter"/>
</dbReference>
<dbReference type="Pfam" id="PF00004">
    <property type="entry name" value="AAA"/>
    <property type="match status" value="1"/>
</dbReference>
<comment type="similarity">
    <text evidence="1 5">Belongs to the AAA ATPase family.</text>
</comment>
<dbReference type="InterPro" id="IPR027417">
    <property type="entry name" value="P-loop_NTPase"/>
</dbReference>
<evidence type="ECO:0000256" key="4">
    <source>
        <dbReference type="ARBA" id="ARBA00023117"/>
    </source>
</evidence>
<evidence type="ECO:0000313" key="8">
    <source>
        <dbReference type="Proteomes" id="UP000612746"/>
    </source>
</evidence>
<dbReference type="Pfam" id="PF17862">
    <property type="entry name" value="AAA_lid_3"/>
    <property type="match status" value="1"/>
</dbReference>
<sequence>ATSLFRHIGSGSSDEESIRRNVKQLRGGESGSKILPLNLLELKGSRDSSLLGPAVLTDQNSISDKLEGQSFNFESIGGLDHHIKSLKEMILLPLLYPELYANFQITPPRGALLYGPPGTGKTLMARALANSCSTQTQKVAFFMRKGADCLSKWVGEAERELKLLFEEAKKWQPSIIFFDEIDGLAPVRSAKAEQTHTSVVSTLLALMDGLDSRGQVIVLGATNRIDAIDPALRRPGRFDREFYFPLPNEEARSTIIEIATREWEPPVPVDFKKRLAQVSKGYSGADLKALCTEAALNSIRRTYPQIYESSDRLLVSPQEVHVKPHDFLDSAKSLVPSSFRSADAVASPLPDSYAVLLRDQFKKMKEYVFKTIPPKINHSL</sequence>
<dbReference type="GO" id="GO:0005524">
    <property type="term" value="F:ATP binding"/>
    <property type="evidence" value="ECO:0007669"/>
    <property type="project" value="UniProtKB-KW"/>
</dbReference>
<dbReference type="SMART" id="SM00382">
    <property type="entry name" value="AAA"/>
    <property type="match status" value="1"/>
</dbReference>
<dbReference type="InterPro" id="IPR003959">
    <property type="entry name" value="ATPase_AAA_core"/>
</dbReference>
<reference evidence="7" key="1">
    <citation type="submission" date="2020-12" db="EMBL/GenBank/DDBJ databases">
        <title>Metabolic potential, ecology and presence of endohyphal bacteria is reflected in genomic diversity of Mucoromycotina.</title>
        <authorList>
            <person name="Muszewska A."/>
            <person name="Okrasinska A."/>
            <person name="Steczkiewicz K."/>
            <person name="Drgas O."/>
            <person name="Orlowska M."/>
            <person name="Perlinska-Lenart U."/>
            <person name="Aleksandrzak-Piekarczyk T."/>
            <person name="Szatraj K."/>
            <person name="Zielenkiewicz U."/>
            <person name="Pilsyk S."/>
            <person name="Malc E."/>
            <person name="Mieczkowski P."/>
            <person name="Kruszewska J.S."/>
            <person name="Biernat P."/>
            <person name="Pawlowska J."/>
        </authorList>
    </citation>
    <scope>NUCLEOTIDE SEQUENCE</scope>
    <source>
        <strain evidence="7">WA0000051536</strain>
    </source>
</reference>
<dbReference type="GO" id="GO:0016887">
    <property type="term" value="F:ATP hydrolysis activity"/>
    <property type="evidence" value="ECO:0007669"/>
    <property type="project" value="InterPro"/>
</dbReference>
<dbReference type="PANTHER" id="PTHR23069">
    <property type="entry name" value="AAA DOMAIN-CONTAINING"/>
    <property type="match status" value="1"/>
</dbReference>
<evidence type="ECO:0000259" key="6">
    <source>
        <dbReference type="SMART" id="SM00382"/>
    </source>
</evidence>
<dbReference type="Gene3D" id="3.40.50.300">
    <property type="entry name" value="P-loop containing nucleotide triphosphate hydrolases"/>
    <property type="match status" value="1"/>
</dbReference>
<dbReference type="InterPro" id="IPR045199">
    <property type="entry name" value="ATAD2-like"/>
</dbReference>
<evidence type="ECO:0000313" key="7">
    <source>
        <dbReference type="EMBL" id="KAG2176600.1"/>
    </source>
</evidence>
<dbReference type="AlphaFoldDB" id="A0A8H7UBB5"/>
<comment type="caution">
    <text evidence="7">The sequence shown here is derived from an EMBL/GenBank/DDBJ whole genome shotgun (WGS) entry which is preliminary data.</text>
</comment>
<dbReference type="EMBL" id="JAEPRA010000013">
    <property type="protein sequence ID" value="KAG2176600.1"/>
    <property type="molecule type" value="Genomic_DNA"/>
</dbReference>
<keyword evidence="4" id="KW-0103">Bromodomain</keyword>
<dbReference type="Proteomes" id="UP000612746">
    <property type="component" value="Unassembled WGS sequence"/>
</dbReference>
<gene>
    <name evidence="7" type="ORF">INT44_007264</name>
</gene>
<dbReference type="InterPro" id="IPR003593">
    <property type="entry name" value="AAA+_ATPase"/>
</dbReference>
<dbReference type="FunFam" id="3.40.50.300:FF:000061">
    <property type="entry name" value="ATPase family, AAA domain-containing 2"/>
    <property type="match status" value="1"/>
</dbReference>
<evidence type="ECO:0000256" key="5">
    <source>
        <dbReference type="RuleBase" id="RU003651"/>
    </source>
</evidence>
<dbReference type="InterPro" id="IPR003960">
    <property type="entry name" value="ATPase_AAA_CS"/>
</dbReference>
<dbReference type="SUPFAM" id="SSF52540">
    <property type="entry name" value="P-loop containing nucleoside triphosphate hydrolases"/>
    <property type="match status" value="1"/>
</dbReference>
<dbReference type="GO" id="GO:0042393">
    <property type="term" value="F:histone binding"/>
    <property type="evidence" value="ECO:0007669"/>
    <property type="project" value="TreeGrafter"/>
</dbReference>
<keyword evidence="2 5" id="KW-0547">Nucleotide-binding</keyword>
<dbReference type="GO" id="GO:0045815">
    <property type="term" value="P:transcription initiation-coupled chromatin remodeling"/>
    <property type="evidence" value="ECO:0007669"/>
    <property type="project" value="TreeGrafter"/>
</dbReference>
<feature type="domain" description="AAA+ ATPase" evidence="6">
    <location>
        <begin position="107"/>
        <end position="248"/>
    </location>
</feature>
<dbReference type="GO" id="GO:0003682">
    <property type="term" value="F:chromatin binding"/>
    <property type="evidence" value="ECO:0007669"/>
    <property type="project" value="TreeGrafter"/>
</dbReference>
<dbReference type="PROSITE" id="PS00674">
    <property type="entry name" value="AAA"/>
    <property type="match status" value="1"/>
</dbReference>
<feature type="non-terminal residue" evidence="7">
    <location>
        <position position="1"/>
    </location>
</feature>
<evidence type="ECO:0000256" key="2">
    <source>
        <dbReference type="ARBA" id="ARBA00022741"/>
    </source>
</evidence>
<dbReference type="GO" id="GO:0006334">
    <property type="term" value="P:nucleosome assembly"/>
    <property type="evidence" value="ECO:0007669"/>
    <property type="project" value="TreeGrafter"/>
</dbReference>
<keyword evidence="8" id="KW-1185">Reference proteome</keyword>
<accession>A0A8H7UBB5</accession>
<evidence type="ECO:0000256" key="1">
    <source>
        <dbReference type="ARBA" id="ARBA00006914"/>
    </source>
</evidence>